<keyword evidence="3" id="KW-1185">Reference proteome</keyword>
<dbReference type="EMBL" id="QXFL01000002">
    <property type="protein sequence ID" value="RIV87680.1"/>
    <property type="molecule type" value="Genomic_DNA"/>
</dbReference>
<sequence length="174" mass="19544">MGCSCYACADRGVPSFVFGSRFDDLGRLQIFEFRKHRPEAVVQQYIAALNARDARIIADLLADDCRLVDSAGGWIEGRDNGLASTRAFFEFDSEFHIEQEDIVLRGDEVLVRGRAKASNPQLASDRLWQARVRDGKLSYWQSFGEDALPLARILMPEQAYVPQDSGKVARSDLK</sequence>
<evidence type="ECO:0000259" key="1">
    <source>
        <dbReference type="Pfam" id="PF12680"/>
    </source>
</evidence>
<name>A0A418NUS6_9SPHN</name>
<dbReference type="Proteomes" id="UP000286576">
    <property type="component" value="Unassembled WGS sequence"/>
</dbReference>
<reference evidence="2 3" key="1">
    <citation type="submission" date="2018-08" db="EMBL/GenBank/DDBJ databases">
        <title>Erythrobacter zhengii sp.nov., a bacterium isolated from deep-sea sediment.</title>
        <authorList>
            <person name="Fang C."/>
            <person name="Wu Y.-H."/>
            <person name="Sun C."/>
            <person name="Wang H."/>
            <person name="Cheng H."/>
            <person name="Meng F.-X."/>
            <person name="Wang C.-S."/>
            <person name="Xu X.-W."/>
        </authorList>
    </citation>
    <scope>NUCLEOTIDE SEQUENCE [LARGE SCALE GENOMIC DNA]</scope>
    <source>
        <strain evidence="2 3">V18</strain>
    </source>
</reference>
<protein>
    <submittedName>
        <fullName evidence="2">Nuclear transport factor 2 family protein</fullName>
    </submittedName>
</protein>
<dbReference type="SUPFAM" id="SSF54427">
    <property type="entry name" value="NTF2-like"/>
    <property type="match status" value="1"/>
</dbReference>
<dbReference type="Gene3D" id="3.10.450.50">
    <property type="match status" value="1"/>
</dbReference>
<dbReference type="Pfam" id="PF12680">
    <property type="entry name" value="SnoaL_2"/>
    <property type="match status" value="1"/>
</dbReference>
<dbReference type="InterPro" id="IPR032710">
    <property type="entry name" value="NTF2-like_dom_sf"/>
</dbReference>
<accession>A0A418NUS6</accession>
<dbReference type="AlphaFoldDB" id="A0A418NUS6"/>
<organism evidence="2 3">
    <name type="scientific">Aurantiacibacter zhengii</name>
    <dbReference type="NCBI Taxonomy" id="2307003"/>
    <lineage>
        <taxon>Bacteria</taxon>
        <taxon>Pseudomonadati</taxon>
        <taxon>Pseudomonadota</taxon>
        <taxon>Alphaproteobacteria</taxon>
        <taxon>Sphingomonadales</taxon>
        <taxon>Erythrobacteraceae</taxon>
        <taxon>Aurantiacibacter</taxon>
    </lineage>
</organism>
<evidence type="ECO:0000313" key="2">
    <source>
        <dbReference type="EMBL" id="RIV87680.1"/>
    </source>
</evidence>
<gene>
    <name evidence="2" type="ORF">D2V07_04890</name>
</gene>
<dbReference type="InterPro" id="IPR037401">
    <property type="entry name" value="SnoaL-like"/>
</dbReference>
<feature type="domain" description="SnoaL-like" evidence="1">
    <location>
        <begin position="42"/>
        <end position="138"/>
    </location>
</feature>
<comment type="caution">
    <text evidence="2">The sequence shown here is derived from an EMBL/GenBank/DDBJ whole genome shotgun (WGS) entry which is preliminary data.</text>
</comment>
<evidence type="ECO:0000313" key="3">
    <source>
        <dbReference type="Proteomes" id="UP000286576"/>
    </source>
</evidence>
<proteinExistence type="predicted"/>